<dbReference type="InterPro" id="IPR017871">
    <property type="entry name" value="ABC_transporter-like_CS"/>
</dbReference>
<reference evidence="5 6" key="1">
    <citation type="submission" date="2023-01" db="EMBL/GenBank/DDBJ databases">
        <title>Pseudomonas SA3-5T sp. nov., isolated from tidal flat sediment.</title>
        <authorList>
            <person name="Kim H.S."/>
            <person name="Kim J.-S."/>
            <person name="Suh M.K."/>
            <person name="Eom M.K."/>
            <person name="Lee J.-S."/>
        </authorList>
    </citation>
    <scope>NUCLEOTIDE SEQUENCE [LARGE SCALE GENOMIC DNA]</scope>
    <source>
        <strain evidence="5 6">SA3-5</strain>
    </source>
</reference>
<dbReference type="GO" id="GO:0005524">
    <property type="term" value="F:ATP binding"/>
    <property type="evidence" value="ECO:0007669"/>
    <property type="project" value="UniProtKB-KW"/>
</dbReference>
<feature type="domain" description="ABC transporter" evidence="4">
    <location>
        <begin position="5"/>
        <end position="235"/>
    </location>
</feature>
<keyword evidence="3 5" id="KW-0067">ATP-binding</keyword>
<dbReference type="SUPFAM" id="SSF52540">
    <property type="entry name" value="P-loop containing nucleoside triphosphate hydrolases"/>
    <property type="match status" value="1"/>
</dbReference>
<evidence type="ECO:0000256" key="1">
    <source>
        <dbReference type="ARBA" id="ARBA00022448"/>
    </source>
</evidence>
<dbReference type="EMBL" id="JAQJZJ010000001">
    <property type="protein sequence ID" value="MDA7085433.1"/>
    <property type="molecule type" value="Genomic_DNA"/>
</dbReference>
<dbReference type="RefSeq" id="WP_271346340.1">
    <property type="nucleotide sequence ID" value="NZ_JAQJZJ010000001.1"/>
</dbReference>
<protein>
    <submittedName>
        <fullName evidence="5">ABC transporter ATP-binding protein</fullName>
    </submittedName>
</protein>
<gene>
    <name evidence="5" type="ORF">PH586_03380</name>
</gene>
<evidence type="ECO:0000256" key="2">
    <source>
        <dbReference type="ARBA" id="ARBA00022741"/>
    </source>
</evidence>
<keyword evidence="1" id="KW-0813">Transport</keyword>
<dbReference type="SUPFAM" id="SSF50331">
    <property type="entry name" value="MOP-like"/>
    <property type="match status" value="1"/>
</dbReference>
<dbReference type="Pfam" id="PF00005">
    <property type="entry name" value="ABC_tran"/>
    <property type="match status" value="1"/>
</dbReference>
<keyword evidence="6" id="KW-1185">Reference proteome</keyword>
<dbReference type="Proteomes" id="UP001212042">
    <property type="component" value="Unassembled WGS sequence"/>
</dbReference>
<comment type="caution">
    <text evidence="5">The sequence shown here is derived from an EMBL/GenBank/DDBJ whole genome shotgun (WGS) entry which is preliminary data.</text>
</comment>
<dbReference type="Pfam" id="PF08402">
    <property type="entry name" value="TOBE_2"/>
    <property type="match status" value="1"/>
</dbReference>
<dbReference type="Gene3D" id="3.40.50.300">
    <property type="entry name" value="P-loop containing nucleotide triphosphate hydrolases"/>
    <property type="match status" value="1"/>
</dbReference>
<dbReference type="Gene3D" id="2.40.50.100">
    <property type="match status" value="1"/>
</dbReference>
<evidence type="ECO:0000256" key="3">
    <source>
        <dbReference type="ARBA" id="ARBA00022840"/>
    </source>
</evidence>
<accession>A0ABT4XAZ3</accession>
<dbReference type="InterPro" id="IPR013611">
    <property type="entry name" value="Transp-assoc_OB_typ2"/>
</dbReference>
<dbReference type="InterPro" id="IPR050093">
    <property type="entry name" value="ABC_SmlMolc_Importer"/>
</dbReference>
<keyword evidence="2" id="KW-0547">Nucleotide-binding</keyword>
<dbReference type="PANTHER" id="PTHR42781">
    <property type="entry name" value="SPERMIDINE/PUTRESCINE IMPORT ATP-BINDING PROTEIN POTA"/>
    <property type="match status" value="1"/>
</dbReference>
<name>A0ABT4XAZ3_9PSED</name>
<dbReference type="InterPro" id="IPR008995">
    <property type="entry name" value="Mo/tungstate-bd_C_term_dom"/>
</dbReference>
<evidence type="ECO:0000313" key="6">
    <source>
        <dbReference type="Proteomes" id="UP001212042"/>
    </source>
</evidence>
<dbReference type="InterPro" id="IPR027417">
    <property type="entry name" value="P-loop_NTPase"/>
</dbReference>
<dbReference type="PROSITE" id="PS50893">
    <property type="entry name" value="ABC_TRANSPORTER_2"/>
    <property type="match status" value="1"/>
</dbReference>
<organism evidence="5 6">
    <name type="scientific">Pseudomonas aestuarii</name>
    <dbReference type="NCBI Taxonomy" id="3018340"/>
    <lineage>
        <taxon>Bacteria</taxon>
        <taxon>Pseudomonadati</taxon>
        <taxon>Pseudomonadota</taxon>
        <taxon>Gammaproteobacteria</taxon>
        <taxon>Pseudomonadales</taxon>
        <taxon>Pseudomonadaceae</taxon>
        <taxon>Pseudomonas</taxon>
    </lineage>
</organism>
<proteinExistence type="predicted"/>
<evidence type="ECO:0000313" key="5">
    <source>
        <dbReference type="EMBL" id="MDA7085433.1"/>
    </source>
</evidence>
<dbReference type="InterPro" id="IPR003439">
    <property type="entry name" value="ABC_transporter-like_ATP-bd"/>
</dbReference>
<dbReference type="PROSITE" id="PS00211">
    <property type="entry name" value="ABC_TRANSPORTER_1"/>
    <property type="match status" value="1"/>
</dbReference>
<dbReference type="SMART" id="SM00382">
    <property type="entry name" value="AAA"/>
    <property type="match status" value="1"/>
</dbReference>
<sequence>MTLAVQFTGVSRVFGEVKAVDRVSIDIQDGEFFSMLGPSGSGKTTCLRLIAGFEQPSAGSIRIHGEEAVGLAPYQRDVNTVFQDYALFPHMNVLDNVAYGLKVKGVAKGERYVRAEETLALVALDGYGARKPAQLSGGQRQRVALARALVNRPRVLLLDEPLGALDLKLREQMQGELKKLQRQLGITFIFVTHDQTEALSMSDRVAVFNKGRIEQVDSPRNLYMKPATAFVAEFVGTSNVLRGALAQRLTGQALPFSIRPEHIRFADDQPLASGELEVSGLLHDIQYQGAATRYEIQLENGQNLSVSQANDQWQAGAPTFQPGQAVTARWARAAMVALQDLAPGEGH</sequence>
<dbReference type="InterPro" id="IPR003593">
    <property type="entry name" value="AAA+_ATPase"/>
</dbReference>
<dbReference type="PANTHER" id="PTHR42781:SF4">
    <property type="entry name" value="SPERMIDINE_PUTRESCINE IMPORT ATP-BINDING PROTEIN POTA"/>
    <property type="match status" value="1"/>
</dbReference>
<evidence type="ECO:0000259" key="4">
    <source>
        <dbReference type="PROSITE" id="PS50893"/>
    </source>
</evidence>